<dbReference type="InterPro" id="IPR036390">
    <property type="entry name" value="WH_DNA-bd_sf"/>
</dbReference>
<feature type="domain" description="HTH lysR-type" evidence="6">
    <location>
        <begin position="1"/>
        <end position="53"/>
    </location>
</feature>
<gene>
    <name evidence="8" type="ORF">ATH84_10127</name>
    <name evidence="7" type="ORF">BDD41_0456</name>
</gene>
<evidence type="ECO:0000256" key="3">
    <source>
        <dbReference type="ARBA" id="ARBA00023125"/>
    </source>
</evidence>
<name>A0A3E0BXL8_PARVE</name>
<evidence type="ECO:0000256" key="1">
    <source>
        <dbReference type="ARBA" id="ARBA00009437"/>
    </source>
</evidence>
<dbReference type="EMBL" id="QTUJ01000001">
    <property type="protein sequence ID" value="REF71992.1"/>
    <property type="molecule type" value="Genomic_DNA"/>
</dbReference>
<dbReference type="GO" id="GO:0003700">
    <property type="term" value="F:DNA-binding transcription factor activity"/>
    <property type="evidence" value="ECO:0007669"/>
    <property type="project" value="InterPro"/>
</dbReference>
<reference evidence="9 10" key="1">
    <citation type="submission" date="2018-08" db="EMBL/GenBank/DDBJ databases">
        <title>Genomic Encyclopedia of Archaeal and Bacterial Type Strains, Phase II (KMG-II): from individual species to whole genera.</title>
        <authorList>
            <person name="Goeker M."/>
        </authorList>
    </citation>
    <scope>NUCLEOTIDE SEQUENCE [LARGE SCALE GENOMIC DNA]</scope>
    <source>
        <strain evidence="7 10">DSM 17099</strain>
        <strain evidence="8 9">DSM 582</strain>
    </source>
</reference>
<dbReference type="InterPro" id="IPR036388">
    <property type="entry name" value="WH-like_DNA-bd_sf"/>
</dbReference>
<dbReference type="InterPro" id="IPR000847">
    <property type="entry name" value="LysR_HTH_N"/>
</dbReference>
<keyword evidence="3" id="KW-0238">DNA-binding</keyword>
<dbReference type="PANTHER" id="PTHR30293:SF0">
    <property type="entry name" value="NITROGEN ASSIMILATION REGULATORY PROTEIN NAC"/>
    <property type="match status" value="1"/>
</dbReference>
<dbReference type="Proteomes" id="UP000256941">
    <property type="component" value="Unassembled WGS sequence"/>
</dbReference>
<dbReference type="GO" id="GO:0003677">
    <property type="term" value="F:DNA binding"/>
    <property type="evidence" value="ECO:0007669"/>
    <property type="project" value="UniProtKB-KW"/>
</dbReference>
<dbReference type="PANTHER" id="PTHR30293">
    <property type="entry name" value="TRANSCRIPTIONAL REGULATORY PROTEIN NAC-RELATED"/>
    <property type="match status" value="1"/>
</dbReference>
<evidence type="ECO:0000313" key="7">
    <source>
        <dbReference type="EMBL" id="REF71992.1"/>
    </source>
</evidence>
<dbReference type="RefSeq" id="WP_036760361.1">
    <property type="nucleotide sequence ID" value="NZ_CP035287.1"/>
</dbReference>
<keyword evidence="4" id="KW-0010">Activator</keyword>
<dbReference type="InterPro" id="IPR005119">
    <property type="entry name" value="LysR_subst-bd"/>
</dbReference>
<dbReference type="Gene3D" id="3.40.190.290">
    <property type="match status" value="1"/>
</dbReference>
<evidence type="ECO:0000313" key="10">
    <source>
        <dbReference type="Proteomes" id="UP000256941"/>
    </source>
</evidence>
<comment type="caution">
    <text evidence="7">The sequence shown here is derived from an EMBL/GenBank/DDBJ whole genome shotgun (WGS) entry which is preliminary data.</text>
</comment>
<dbReference type="Pfam" id="PF00126">
    <property type="entry name" value="HTH_1"/>
    <property type="match status" value="1"/>
</dbReference>
<dbReference type="SUPFAM" id="SSF46785">
    <property type="entry name" value="Winged helix' DNA-binding domain"/>
    <property type="match status" value="1"/>
</dbReference>
<dbReference type="PROSITE" id="PS50931">
    <property type="entry name" value="HTH_LYSR"/>
    <property type="match status" value="1"/>
</dbReference>
<dbReference type="Pfam" id="PF03466">
    <property type="entry name" value="LysR_substrate"/>
    <property type="match status" value="1"/>
</dbReference>
<dbReference type="FunFam" id="1.10.10.10:FF:000001">
    <property type="entry name" value="LysR family transcriptional regulator"/>
    <property type="match status" value="1"/>
</dbReference>
<dbReference type="PRINTS" id="PR00039">
    <property type="entry name" value="HTHLYSR"/>
</dbReference>
<dbReference type="Gene3D" id="1.10.10.10">
    <property type="entry name" value="Winged helix-like DNA-binding domain superfamily/Winged helix DNA-binding domain"/>
    <property type="match status" value="1"/>
</dbReference>
<dbReference type="GO" id="GO:2000142">
    <property type="term" value="P:regulation of DNA-templated transcription initiation"/>
    <property type="evidence" value="ECO:0007669"/>
    <property type="project" value="TreeGrafter"/>
</dbReference>
<dbReference type="OrthoDB" id="8479357at2"/>
<comment type="similarity">
    <text evidence="1">Belongs to the LysR transcriptional regulatory family.</text>
</comment>
<dbReference type="Proteomes" id="UP000256794">
    <property type="component" value="Unassembled WGS sequence"/>
</dbReference>
<evidence type="ECO:0000259" key="6">
    <source>
        <dbReference type="PROSITE" id="PS50931"/>
    </source>
</evidence>
<dbReference type="SUPFAM" id="SSF53850">
    <property type="entry name" value="Periplasmic binding protein-like II"/>
    <property type="match status" value="1"/>
</dbReference>
<evidence type="ECO:0000313" key="8">
    <source>
        <dbReference type="EMBL" id="REG46989.1"/>
    </source>
</evidence>
<keyword evidence="2" id="KW-0805">Transcription regulation</keyword>
<evidence type="ECO:0000313" key="9">
    <source>
        <dbReference type="Proteomes" id="UP000256794"/>
    </source>
</evidence>
<organism evidence="7 10">
    <name type="scientific">Paracoccus versutus</name>
    <name type="common">Thiobacillus versutus</name>
    <dbReference type="NCBI Taxonomy" id="34007"/>
    <lineage>
        <taxon>Bacteria</taxon>
        <taxon>Pseudomonadati</taxon>
        <taxon>Pseudomonadota</taxon>
        <taxon>Alphaproteobacteria</taxon>
        <taxon>Rhodobacterales</taxon>
        <taxon>Paracoccaceae</taxon>
        <taxon>Paracoccus</taxon>
    </lineage>
</organism>
<dbReference type="AlphaFoldDB" id="A0A3E0BXL8"/>
<accession>A0A3E0BXL8</accession>
<accession>A0A3D9XUU9</accession>
<proteinExistence type="inferred from homology"/>
<dbReference type="EMBL" id="QUMX01000012">
    <property type="protein sequence ID" value="REG46989.1"/>
    <property type="molecule type" value="Genomic_DNA"/>
</dbReference>
<sequence length="315" mass="33855">MRYFVAIVDEGAFSRAAASLGVAQPALSLHVRKMEEELGTTLLLRSAGGVTPTEAGLHLAARARGLLAEMHSLEEELRGLGDQPSGVVRIGLPGTISVILSVPLIARARAQYPRIKIVVAEAMSGFVRDWLREGRIELGVLYGEIGEAGLRSSPLLEEELVLLAPPGAPADEAGLAILADSPLILPSEAHGLRRMVEHSLRAESLQVDPAIEIDSYPCIKRLVADGYGCSVLPWHAVAEEAAKGLVSVRRFARPRLWRRANLAWNAARPLGRAAQSVQDLLRAEVEQLIATGVWVGARGVDAQRRPDPAARSRQG</sequence>
<keyword evidence="9" id="KW-1185">Reference proteome</keyword>
<keyword evidence="5" id="KW-0804">Transcription</keyword>
<evidence type="ECO:0000256" key="4">
    <source>
        <dbReference type="ARBA" id="ARBA00023159"/>
    </source>
</evidence>
<evidence type="ECO:0000256" key="2">
    <source>
        <dbReference type="ARBA" id="ARBA00023015"/>
    </source>
</evidence>
<evidence type="ECO:0000256" key="5">
    <source>
        <dbReference type="ARBA" id="ARBA00023163"/>
    </source>
</evidence>
<protein>
    <submittedName>
        <fullName evidence="7">LysR family nitrogen assimilation transcriptional regulator</fullName>
    </submittedName>
</protein>